<proteinExistence type="predicted"/>
<evidence type="ECO:0000313" key="1">
    <source>
        <dbReference type="EMBL" id="KAG4304536.1"/>
    </source>
</evidence>
<comment type="caution">
    <text evidence="1">The sequence shown here is derived from an EMBL/GenBank/DDBJ whole genome shotgun (WGS) entry which is preliminary data.</text>
</comment>
<gene>
    <name evidence="1" type="ORF">PORY_001929</name>
</gene>
<reference evidence="1 2" key="1">
    <citation type="journal article" date="2021" name="Commun. Biol.">
        <title>Genomic insights into the host specific adaptation of the Pneumocystis genus.</title>
        <authorList>
            <person name="Cisse O.H."/>
            <person name="Ma L."/>
            <person name="Dekker J.P."/>
            <person name="Khil P.P."/>
            <person name="Youn J.-H."/>
            <person name="Brenchley J.M."/>
            <person name="Blair R."/>
            <person name="Pahar B."/>
            <person name="Chabe M."/>
            <person name="Van Rompay K.K.A."/>
            <person name="Keesler R."/>
            <person name="Sukura A."/>
            <person name="Hirsch V."/>
            <person name="Kutty G."/>
            <person name="Liu Y."/>
            <person name="Peng L."/>
            <person name="Chen J."/>
            <person name="Song J."/>
            <person name="Weissenbacher-Lang C."/>
            <person name="Xu J."/>
            <person name="Upham N.S."/>
            <person name="Stajich J.E."/>
            <person name="Cuomo C.A."/>
            <person name="Cushion M.T."/>
            <person name="Kovacs J.A."/>
        </authorList>
    </citation>
    <scope>NUCLEOTIDE SEQUENCE [LARGE SCALE GENOMIC DNA]</scope>
    <source>
        <strain evidence="1 2">RABM</strain>
    </source>
</reference>
<protein>
    <submittedName>
        <fullName evidence="1">Uncharacterized protein</fullName>
    </submittedName>
</protein>
<dbReference type="Proteomes" id="UP000768646">
    <property type="component" value="Unassembled WGS sequence"/>
</dbReference>
<keyword evidence="2" id="KW-1185">Reference proteome</keyword>
<dbReference type="EMBL" id="JABTEG010000007">
    <property type="protein sequence ID" value="KAG4304536.1"/>
    <property type="molecule type" value="Genomic_DNA"/>
</dbReference>
<accession>A0ACB7CAC5</accession>
<sequence length="409" mass="46130">MAKYLFKTINPYVFSQSFFKGQRLISTCSSVFEKSKMSSSHEKLYHIRLPENTFQAYNIDCPSLDVFVRKEDLLKMYSEMIIIRRMEVVSDALYKSKKIRGFCHLSIGQEAIAVGVEQAITPDDQVITSYRCHGFAYIRGCSVFSIISELLGRVDGISRGKGGSMHIFKKNFYGGNGIVGAQVPVGAGIAFAMKYMNRPNTTFAFYGDGAANQGQVFEAFNMAKLWKIPVVFGCENNKYGMGTSAERSSAMTEYYKRGQYIPGIHVNGMNVLAVRQASIFAKEYTLKNGPIVMEVLTYRYSGHSMSDPGTTYRTREEIQHMRDTSDCISGLKNIILDHNVANESELKEIEKNARSLVEKEAKRAEQSEFPLPNPTTLFSDIYLPNTNPETFRGRWSGEVYSSKELFKDV</sequence>
<name>A0ACB7CAC5_9ASCO</name>
<evidence type="ECO:0000313" key="2">
    <source>
        <dbReference type="Proteomes" id="UP000768646"/>
    </source>
</evidence>
<organism evidence="1 2">
    <name type="scientific">Pneumocystis oryctolagi</name>
    <dbReference type="NCBI Taxonomy" id="42067"/>
    <lineage>
        <taxon>Eukaryota</taxon>
        <taxon>Fungi</taxon>
        <taxon>Dikarya</taxon>
        <taxon>Ascomycota</taxon>
        <taxon>Taphrinomycotina</taxon>
        <taxon>Pneumocystomycetes</taxon>
        <taxon>Pneumocystaceae</taxon>
        <taxon>Pneumocystis</taxon>
    </lineage>
</organism>